<keyword evidence="3" id="KW-1185">Reference proteome</keyword>
<dbReference type="PANTHER" id="PTHR13420:SF7">
    <property type="entry name" value="UPF0235 PROTEIN C15ORF40"/>
    <property type="match status" value="1"/>
</dbReference>
<dbReference type="InterPro" id="IPR036591">
    <property type="entry name" value="YggU-like_sf"/>
</dbReference>
<reference evidence="2" key="2">
    <citation type="submission" date="2023-06" db="EMBL/GenBank/DDBJ databases">
        <authorList>
            <consortium name="Lawrence Berkeley National Laboratory"/>
            <person name="Haridas S."/>
            <person name="Hensen N."/>
            <person name="Bonometti L."/>
            <person name="Westerberg I."/>
            <person name="Brannstrom I.O."/>
            <person name="Guillou S."/>
            <person name="Cros-Aarteil S."/>
            <person name="Calhoun S."/>
            <person name="Kuo A."/>
            <person name="Mondo S."/>
            <person name="Pangilinan J."/>
            <person name="Riley R."/>
            <person name="Labutti K."/>
            <person name="Andreopoulos B."/>
            <person name="Lipzen A."/>
            <person name="Chen C."/>
            <person name="Yanf M."/>
            <person name="Daum C."/>
            <person name="Ng V."/>
            <person name="Clum A."/>
            <person name="Steindorff A."/>
            <person name="Ohm R."/>
            <person name="Martin F."/>
            <person name="Silar P."/>
            <person name="Natvig D."/>
            <person name="Lalanne C."/>
            <person name="Gautier V."/>
            <person name="Ament-Velasquez S.L."/>
            <person name="Kruys A."/>
            <person name="Hutchinson M.I."/>
            <person name="Powell A.J."/>
            <person name="Barry K."/>
            <person name="Miller A.N."/>
            <person name="Grigoriev I.V."/>
            <person name="Debuchy R."/>
            <person name="Gladieux P."/>
            <person name="Thoren M.H."/>
            <person name="Johannesson H."/>
        </authorList>
    </citation>
    <scope>NUCLEOTIDE SEQUENCE</scope>
    <source>
        <strain evidence="2">SMH4131-1</strain>
    </source>
</reference>
<dbReference type="Gene3D" id="3.30.1200.10">
    <property type="entry name" value="YggU-like"/>
    <property type="match status" value="1"/>
</dbReference>
<dbReference type="NCBIfam" id="TIGR00251">
    <property type="entry name" value="DUF167 family protein"/>
    <property type="match status" value="1"/>
</dbReference>
<dbReference type="SMART" id="SM01152">
    <property type="entry name" value="DUF167"/>
    <property type="match status" value="1"/>
</dbReference>
<dbReference type="GO" id="GO:0005737">
    <property type="term" value="C:cytoplasm"/>
    <property type="evidence" value="ECO:0007669"/>
    <property type="project" value="TreeGrafter"/>
</dbReference>
<name>A0AAE0M5A2_9PEZI</name>
<gene>
    <name evidence="2" type="ORF">B0T19DRAFT_404357</name>
</gene>
<protein>
    <submittedName>
        <fullName evidence="2">Uncharacterized protein</fullName>
    </submittedName>
</protein>
<dbReference type="Proteomes" id="UP001286456">
    <property type="component" value="Unassembled WGS sequence"/>
</dbReference>
<comment type="similarity">
    <text evidence="1">Belongs to the UPF0235 family.</text>
</comment>
<dbReference type="PANTHER" id="PTHR13420">
    <property type="entry name" value="UPF0235 PROTEIN C15ORF40"/>
    <property type="match status" value="1"/>
</dbReference>
<dbReference type="InterPro" id="IPR003746">
    <property type="entry name" value="DUF167"/>
</dbReference>
<proteinExistence type="inferred from homology"/>
<dbReference type="SUPFAM" id="SSF69786">
    <property type="entry name" value="YggU-like"/>
    <property type="match status" value="1"/>
</dbReference>
<organism evidence="2 3">
    <name type="scientific">Cercophora scortea</name>
    <dbReference type="NCBI Taxonomy" id="314031"/>
    <lineage>
        <taxon>Eukaryota</taxon>
        <taxon>Fungi</taxon>
        <taxon>Dikarya</taxon>
        <taxon>Ascomycota</taxon>
        <taxon>Pezizomycotina</taxon>
        <taxon>Sordariomycetes</taxon>
        <taxon>Sordariomycetidae</taxon>
        <taxon>Sordariales</taxon>
        <taxon>Lasiosphaeriaceae</taxon>
        <taxon>Cercophora</taxon>
    </lineage>
</organism>
<evidence type="ECO:0000256" key="1">
    <source>
        <dbReference type="ARBA" id="ARBA00010364"/>
    </source>
</evidence>
<dbReference type="EMBL" id="JAUEPO010000006">
    <property type="protein sequence ID" value="KAK3319802.1"/>
    <property type="molecule type" value="Genomic_DNA"/>
</dbReference>
<reference evidence="2" key="1">
    <citation type="journal article" date="2023" name="Mol. Phylogenet. Evol.">
        <title>Genome-scale phylogeny and comparative genomics of the fungal order Sordariales.</title>
        <authorList>
            <person name="Hensen N."/>
            <person name="Bonometti L."/>
            <person name="Westerberg I."/>
            <person name="Brannstrom I.O."/>
            <person name="Guillou S."/>
            <person name="Cros-Aarteil S."/>
            <person name="Calhoun S."/>
            <person name="Haridas S."/>
            <person name="Kuo A."/>
            <person name="Mondo S."/>
            <person name="Pangilinan J."/>
            <person name="Riley R."/>
            <person name="LaButti K."/>
            <person name="Andreopoulos B."/>
            <person name="Lipzen A."/>
            <person name="Chen C."/>
            <person name="Yan M."/>
            <person name="Daum C."/>
            <person name="Ng V."/>
            <person name="Clum A."/>
            <person name="Steindorff A."/>
            <person name="Ohm R.A."/>
            <person name="Martin F."/>
            <person name="Silar P."/>
            <person name="Natvig D.O."/>
            <person name="Lalanne C."/>
            <person name="Gautier V."/>
            <person name="Ament-Velasquez S.L."/>
            <person name="Kruys A."/>
            <person name="Hutchinson M.I."/>
            <person name="Powell A.J."/>
            <person name="Barry K."/>
            <person name="Miller A.N."/>
            <person name="Grigoriev I.V."/>
            <person name="Debuchy R."/>
            <person name="Gladieux P."/>
            <person name="Hiltunen Thoren M."/>
            <person name="Johannesson H."/>
        </authorList>
    </citation>
    <scope>NUCLEOTIDE SEQUENCE</scope>
    <source>
        <strain evidence="2">SMH4131-1</strain>
    </source>
</reference>
<evidence type="ECO:0000313" key="2">
    <source>
        <dbReference type="EMBL" id="KAK3319802.1"/>
    </source>
</evidence>
<comment type="caution">
    <text evidence="2">The sequence shown here is derived from an EMBL/GenBank/DDBJ whole genome shotgun (WGS) entry which is preliminary data.</text>
</comment>
<sequence length="120" mass="12926">MASNRALWYVAATKKSPHGTLYVRCHVKPGASKCREGVTAVNEDAVEVCVSAQAREGEANKALVKILSEVLDLPKSDLQITQGLKSRQKTIAVVAPWVNAGEEECLTRVKAYLDKASSDG</sequence>
<dbReference type="HAMAP" id="MF_00634">
    <property type="entry name" value="UPF0235"/>
    <property type="match status" value="1"/>
</dbReference>
<accession>A0AAE0M5A2</accession>
<dbReference type="Pfam" id="PF02594">
    <property type="entry name" value="DUF167"/>
    <property type="match status" value="1"/>
</dbReference>
<dbReference type="AlphaFoldDB" id="A0AAE0M5A2"/>
<evidence type="ECO:0000313" key="3">
    <source>
        <dbReference type="Proteomes" id="UP001286456"/>
    </source>
</evidence>